<evidence type="ECO:0000313" key="2">
    <source>
        <dbReference type="Proteomes" id="UP000191901"/>
    </source>
</evidence>
<proteinExistence type="predicted"/>
<dbReference type="Proteomes" id="UP000191901">
    <property type="component" value="Chromosome"/>
</dbReference>
<keyword evidence="2" id="KW-1185">Reference proteome</keyword>
<name>A0A1Z3HGW1_9CYAN</name>
<evidence type="ECO:0000313" key="1">
    <source>
        <dbReference type="EMBL" id="ASC69505.1"/>
    </source>
</evidence>
<organism evidence="1 2">
    <name type="scientific">Halomicronema hongdechloris C2206</name>
    <dbReference type="NCBI Taxonomy" id="1641165"/>
    <lineage>
        <taxon>Bacteria</taxon>
        <taxon>Bacillati</taxon>
        <taxon>Cyanobacteriota</taxon>
        <taxon>Cyanophyceae</taxon>
        <taxon>Nodosilineales</taxon>
        <taxon>Nodosilineaceae</taxon>
        <taxon>Halomicronema</taxon>
    </lineage>
</organism>
<protein>
    <submittedName>
        <fullName evidence="1">Uncharacterized protein</fullName>
    </submittedName>
</protein>
<sequence length="46" mass="4982">MADTRIKDKAKLVKVLQAGDGSTGPFQTYADGVVMYSQSVFCLLID</sequence>
<dbReference type="EMBL" id="CP021983">
    <property type="protein sequence ID" value="ASC69505.1"/>
    <property type="molecule type" value="Genomic_DNA"/>
</dbReference>
<dbReference type="KEGG" id="hhg:XM38_004320"/>
<reference evidence="1 2" key="1">
    <citation type="journal article" date="2016" name="Biochim. Biophys. Acta">
        <title>Characterization of red-shifted phycobilisomes isolated from the chlorophyll f-containing cyanobacterium Halomicronema hongdechloris.</title>
        <authorList>
            <person name="Li Y."/>
            <person name="Lin Y."/>
            <person name="Garvey C.J."/>
            <person name="Birch D."/>
            <person name="Corkery R.W."/>
            <person name="Loughlin P.C."/>
            <person name="Scheer H."/>
            <person name="Willows R.D."/>
            <person name="Chen M."/>
        </authorList>
    </citation>
    <scope>NUCLEOTIDE SEQUENCE [LARGE SCALE GENOMIC DNA]</scope>
    <source>
        <strain evidence="1 2">C2206</strain>
    </source>
</reference>
<gene>
    <name evidence="1" type="ORF">XM38_004320</name>
</gene>
<dbReference type="AlphaFoldDB" id="A0A1Z3HGW1"/>
<accession>A0A1Z3HGW1</accession>